<keyword evidence="2" id="KW-0378">Hydrolase</keyword>
<dbReference type="InterPro" id="IPR003833">
    <property type="entry name" value="CT_C_D"/>
</dbReference>
<feature type="domain" description="Carboxyltransferase" evidence="4">
    <location>
        <begin position="1"/>
        <end position="191"/>
    </location>
</feature>
<organism evidence="5 6">
    <name type="scientific">Kutzneria viridogrisea</name>
    <dbReference type="NCBI Taxonomy" id="47990"/>
    <lineage>
        <taxon>Bacteria</taxon>
        <taxon>Bacillati</taxon>
        <taxon>Actinomycetota</taxon>
        <taxon>Actinomycetes</taxon>
        <taxon>Pseudonocardiales</taxon>
        <taxon>Pseudonocardiaceae</taxon>
        <taxon>Kutzneria</taxon>
    </lineage>
</organism>
<dbReference type="SUPFAM" id="SSF50891">
    <property type="entry name" value="Cyclophilin-like"/>
    <property type="match status" value="1"/>
</dbReference>
<evidence type="ECO:0000313" key="6">
    <source>
        <dbReference type="Proteomes" id="UP000517916"/>
    </source>
</evidence>
<keyword evidence="1" id="KW-0547">Nucleotide-binding</keyword>
<keyword evidence="3" id="KW-0067">ATP-binding</keyword>
<dbReference type="SMART" id="SM00796">
    <property type="entry name" value="AHS1"/>
    <property type="match status" value="1"/>
</dbReference>
<dbReference type="SUPFAM" id="SSF160467">
    <property type="entry name" value="PH0987 N-terminal domain-like"/>
    <property type="match status" value="1"/>
</dbReference>
<dbReference type="Gene3D" id="2.40.100.10">
    <property type="entry name" value="Cyclophilin-like"/>
    <property type="match status" value="1"/>
</dbReference>
<comment type="caution">
    <text evidence="5">The sequence shown here is derived from an EMBL/GenBank/DDBJ whole genome shotgun (WGS) entry which is preliminary data.</text>
</comment>
<evidence type="ECO:0000313" key="5">
    <source>
        <dbReference type="EMBL" id="MBA8929842.1"/>
    </source>
</evidence>
<keyword evidence="5" id="KW-0649">Protein kinase inhibitor</keyword>
<evidence type="ECO:0000259" key="4">
    <source>
        <dbReference type="SMART" id="SM00796"/>
    </source>
</evidence>
<evidence type="ECO:0000256" key="1">
    <source>
        <dbReference type="ARBA" id="ARBA00022741"/>
    </source>
</evidence>
<dbReference type="EMBL" id="JACJID010000006">
    <property type="protein sequence ID" value="MBA8929842.1"/>
    <property type="molecule type" value="Genomic_DNA"/>
</dbReference>
<proteinExistence type="predicted"/>
<dbReference type="Pfam" id="PF02682">
    <property type="entry name" value="CT_C_D"/>
    <property type="match status" value="1"/>
</dbReference>
<gene>
    <name evidence="5" type="ORF">BC739_007075</name>
</gene>
<keyword evidence="6" id="KW-1185">Reference proteome</keyword>
<dbReference type="Proteomes" id="UP000517916">
    <property type="component" value="Unassembled WGS sequence"/>
</dbReference>
<dbReference type="Gene3D" id="3.30.1360.40">
    <property type="match status" value="1"/>
</dbReference>
<dbReference type="InterPro" id="IPR010016">
    <property type="entry name" value="PxpB"/>
</dbReference>
<dbReference type="PANTHER" id="PTHR34698">
    <property type="entry name" value="5-OXOPROLINASE SUBUNIT B"/>
    <property type="match status" value="1"/>
</dbReference>
<evidence type="ECO:0000256" key="2">
    <source>
        <dbReference type="ARBA" id="ARBA00022801"/>
    </source>
</evidence>
<dbReference type="RefSeq" id="WP_025354429.1">
    <property type="nucleotide sequence ID" value="NZ_BAAABQ010000005.1"/>
</dbReference>
<dbReference type="InterPro" id="IPR029000">
    <property type="entry name" value="Cyclophilin-like_dom_sf"/>
</dbReference>
<dbReference type="PANTHER" id="PTHR34698:SF2">
    <property type="entry name" value="5-OXOPROLINASE SUBUNIT B"/>
    <property type="match status" value="1"/>
</dbReference>
<name>A0ABR6BTC8_9PSEU</name>
<sequence>MRILRCGRRAALVEVDALEQVLGLHACLSEDPPPGLVQLIPASRTLLVEYDPGRIGFDQLATELRGREAGTQVLAAERELVVPVSYDGADLAEVAELTGLTEDEVVARHLAGRYRVAFCGFAPGFGYLDGLDPALHVPRRSTPRVRIPAGSVALAGDYTAVYPRESPGGWQLIGRTELELWDLANYPPTALTPGTAVRFVRA</sequence>
<accession>A0ABR6BTC8</accession>
<protein>
    <submittedName>
        <fullName evidence="5">KipI family sensor histidine kinase inhibitor</fullName>
    </submittedName>
</protein>
<evidence type="ECO:0000256" key="3">
    <source>
        <dbReference type="ARBA" id="ARBA00022840"/>
    </source>
</evidence>
<dbReference type="GO" id="GO:0004860">
    <property type="term" value="F:protein kinase inhibitor activity"/>
    <property type="evidence" value="ECO:0007669"/>
    <property type="project" value="UniProtKB-KW"/>
</dbReference>
<reference evidence="5 6" key="1">
    <citation type="submission" date="2020-08" db="EMBL/GenBank/DDBJ databases">
        <title>Genomic Encyclopedia of Archaeal and Bacterial Type Strains, Phase II (KMG-II): from individual species to whole genera.</title>
        <authorList>
            <person name="Goeker M."/>
        </authorList>
    </citation>
    <scope>NUCLEOTIDE SEQUENCE [LARGE SCALE GENOMIC DNA]</scope>
    <source>
        <strain evidence="5 6">DSM 43850</strain>
    </source>
</reference>